<dbReference type="InterPro" id="IPR005119">
    <property type="entry name" value="LysR_subst-bd"/>
</dbReference>
<dbReference type="OrthoDB" id="119203at2"/>
<dbReference type="HOGENOM" id="CLU_039613_6_1_9"/>
<gene>
    <name evidence="6" type="ORF">CM240_2841</name>
</gene>
<dbReference type="CDD" id="cd05466">
    <property type="entry name" value="PBP2_LTTR_substrate"/>
    <property type="match status" value="1"/>
</dbReference>
<keyword evidence="7" id="KW-1185">Reference proteome</keyword>
<dbReference type="eggNOG" id="COG0583">
    <property type="taxonomic scope" value="Bacteria"/>
</dbReference>
<dbReference type="Proteomes" id="UP000019426">
    <property type="component" value="Chromosome M2/40_rep2"/>
</dbReference>
<dbReference type="SUPFAM" id="SSF53850">
    <property type="entry name" value="Periplasmic binding protein-like II"/>
    <property type="match status" value="1"/>
</dbReference>
<evidence type="ECO:0000256" key="4">
    <source>
        <dbReference type="ARBA" id="ARBA00023163"/>
    </source>
</evidence>
<dbReference type="Gene3D" id="1.10.10.10">
    <property type="entry name" value="Winged helix-like DNA-binding domain superfamily/Winged helix DNA-binding domain"/>
    <property type="match status" value="1"/>
</dbReference>
<dbReference type="GO" id="GO:0003700">
    <property type="term" value="F:DNA-binding transcription factor activity"/>
    <property type="evidence" value="ECO:0007669"/>
    <property type="project" value="InterPro"/>
</dbReference>
<dbReference type="PRINTS" id="PR00039">
    <property type="entry name" value="HTHLYSR"/>
</dbReference>
<evidence type="ECO:0000313" key="6">
    <source>
        <dbReference type="EMBL" id="CDM69958.1"/>
    </source>
</evidence>
<evidence type="ECO:0000256" key="1">
    <source>
        <dbReference type="ARBA" id="ARBA00009437"/>
    </source>
</evidence>
<dbReference type="Pfam" id="PF03466">
    <property type="entry name" value="LysR_substrate"/>
    <property type="match status" value="1"/>
</dbReference>
<dbReference type="AlphaFoldDB" id="W6RZS5"/>
<dbReference type="PANTHER" id="PTHR30126">
    <property type="entry name" value="HTH-TYPE TRANSCRIPTIONAL REGULATOR"/>
    <property type="match status" value="1"/>
</dbReference>
<keyword evidence="3" id="KW-0238">DNA-binding</keyword>
<dbReference type="InterPro" id="IPR036388">
    <property type="entry name" value="WH-like_DNA-bd_sf"/>
</dbReference>
<sequence length="295" mass="33334">MDLRQLNTFLTISKLQNFTAAANELGYAQSTITTQIKLLEEELGVRLFERMGKSISLTYEGTKLIPYAKQMLKLDNEIRTAVFNEEKPSGTLVIGAAESLCVLRLPKILKEYKNLYPEVDISLTFGNCSTFRDMLKNNLIDIAFSLGRKIDSEDFIADTEIEEEMLLLSNTSNPLVHKDTIYPIDLKDQFFILTDKGCSYRAALENILKENNIKPKIALETSSVQAIKQFTISGLGITMLPKVAVKEELESGKLVKLNYCGPNLNIVSQVLYHKDKWISPAMKEFMILSKKYLGQ</sequence>
<dbReference type="InterPro" id="IPR036390">
    <property type="entry name" value="WH_DNA-bd_sf"/>
</dbReference>
<keyword evidence="4" id="KW-0804">Transcription</keyword>
<dbReference type="EMBL" id="HG917869">
    <property type="protein sequence ID" value="CDM69958.1"/>
    <property type="molecule type" value="Genomic_DNA"/>
</dbReference>
<comment type="similarity">
    <text evidence="1">Belongs to the LysR transcriptional regulatory family.</text>
</comment>
<dbReference type="GO" id="GO:0000976">
    <property type="term" value="F:transcription cis-regulatory region binding"/>
    <property type="evidence" value="ECO:0007669"/>
    <property type="project" value="TreeGrafter"/>
</dbReference>
<evidence type="ECO:0000259" key="5">
    <source>
        <dbReference type="PROSITE" id="PS50931"/>
    </source>
</evidence>
<dbReference type="PANTHER" id="PTHR30126:SF100">
    <property type="entry name" value="LYSR-FAMILY TRANSCRIPTIONAL REGULATOR"/>
    <property type="match status" value="1"/>
</dbReference>
<dbReference type="Gene3D" id="3.40.190.290">
    <property type="match status" value="1"/>
</dbReference>
<evidence type="ECO:0000256" key="2">
    <source>
        <dbReference type="ARBA" id="ARBA00023015"/>
    </source>
</evidence>
<keyword evidence="2" id="KW-0805">Transcription regulation</keyword>
<evidence type="ECO:0000313" key="7">
    <source>
        <dbReference type="Proteomes" id="UP000019426"/>
    </source>
</evidence>
<dbReference type="SUPFAM" id="SSF46785">
    <property type="entry name" value="Winged helix' DNA-binding domain"/>
    <property type="match status" value="1"/>
</dbReference>
<reference evidence="6 7" key="1">
    <citation type="submission" date="2013-11" db="EMBL/GenBank/DDBJ databases">
        <title>Complete genome sequence of Clostridum sp. M2/40.</title>
        <authorList>
            <person name="Wibberg D."/>
            <person name="Puehler A."/>
            <person name="Schlueter A."/>
        </authorList>
    </citation>
    <scope>NUCLEOTIDE SEQUENCE [LARGE SCALE GENOMIC DNA]</scope>
    <source>
        <strain evidence="7">M2/40</strain>
    </source>
</reference>
<accession>W6RZS5</accession>
<dbReference type="Pfam" id="PF00126">
    <property type="entry name" value="HTH_1"/>
    <property type="match status" value="1"/>
</dbReference>
<dbReference type="PROSITE" id="PS50931">
    <property type="entry name" value="HTH_LYSR"/>
    <property type="match status" value="1"/>
</dbReference>
<protein>
    <submittedName>
        <fullName evidence="6">Transcriptional regulator, LysR family</fullName>
    </submittedName>
</protein>
<feature type="domain" description="HTH lysR-type" evidence="5">
    <location>
        <begin position="1"/>
        <end position="58"/>
    </location>
</feature>
<proteinExistence type="inferred from homology"/>
<dbReference type="InterPro" id="IPR000847">
    <property type="entry name" value="LysR_HTH_N"/>
</dbReference>
<dbReference type="STRING" id="1216932.CM240_2841"/>
<name>W6RZS5_9CLOT</name>
<dbReference type="PATRIC" id="fig|1216932.3.peg.2802"/>
<organism evidence="6 7">
    <name type="scientific">Clostridium bornimense</name>
    <dbReference type="NCBI Taxonomy" id="1216932"/>
    <lineage>
        <taxon>Bacteria</taxon>
        <taxon>Bacillati</taxon>
        <taxon>Bacillota</taxon>
        <taxon>Clostridia</taxon>
        <taxon>Eubacteriales</taxon>
        <taxon>Clostridiaceae</taxon>
        <taxon>Clostridium</taxon>
    </lineage>
</organism>
<evidence type="ECO:0000256" key="3">
    <source>
        <dbReference type="ARBA" id="ARBA00023125"/>
    </source>
</evidence>
<dbReference type="KEGG" id="clt:CM240_2841"/>
<dbReference type="FunFam" id="1.10.10.10:FF:000001">
    <property type="entry name" value="LysR family transcriptional regulator"/>
    <property type="match status" value="1"/>
</dbReference>
<dbReference type="RefSeq" id="WP_044040137.1">
    <property type="nucleotide sequence ID" value="NZ_HG917869.1"/>
</dbReference>